<proteinExistence type="predicted"/>
<comment type="caution">
    <text evidence="1">The sequence shown here is derived from an EMBL/GenBank/DDBJ whole genome shotgun (WGS) entry which is preliminary data.</text>
</comment>
<dbReference type="RefSeq" id="XP_047781284.1">
    <property type="nucleotide sequence ID" value="XM_047926206.1"/>
</dbReference>
<sequence length="86" mass="9479">MQAVPLPRLALPLRPPCDFSNANTRAEHSADAACPHWRLSQLRALFFLAFNVLIGAPAPCHSPPIHWLSESCTSESVSAFRNLPFL</sequence>
<protein>
    <submittedName>
        <fullName evidence="1">Uncharacterized protein</fullName>
    </submittedName>
</protein>
<dbReference type="GeneID" id="72006938"/>
<reference evidence="1 2" key="1">
    <citation type="journal article" date="2021" name="Environ. Microbiol.">
        <title>Gene family expansions and transcriptome signatures uncover fungal adaptations to wood decay.</title>
        <authorList>
            <person name="Hage H."/>
            <person name="Miyauchi S."/>
            <person name="Viragh M."/>
            <person name="Drula E."/>
            <person name="Min B."/>
            <person name="Chaduli D."/>
            <person name="Navarro D."/>
            <person name="Favel A."/>
            <person name="Norest M."/>
            <person name="Lesage-Meessen L."/>
            <person name="Balint B."/>
            <person name="Merenyi Z."/>
            <person name="de Eugenio L."/>
            <person name="Morin E."/>
            <person name="Martinez A.T."/>
            <person name="Baldrian P."/>
            <person name="Stursova M."/>
            <person name="Martinez M.J."/>
            <person name="Novotny C."/>
            <person name="Magnuson J.K."/>
            <person name="Spatafora J.W."/>
            <person name="Maurice S."/>
            <person name="Pangilinan J."/>
            <person name="Andreopoulos W."/>
            <person name="LaButti K."/>
            <person name="Hundley H."/>
            <person name="Na H."/>
            <person name="Kuo A."/>
            <person name="Barry K."/>
            <person name="Lipzen A."/>
            <person name="Henrissat B."/>
            <person name="Riley R."/>
            <person name="Ahrendt S."/>
            <person name="Nagy L.G."/>
            <person name="Grigoriev I.V."/>
            <person name="Martin F."/>
            <person name="Rosso M.N."/>
        </authorList>
    </citation>
    <scope>NUCLEOTIDE SEQUENCE [LARGE SCALE GENOMIC DNA]</scope>
    <source>
        <strain evidence="1 2">CIRM-BRFM 1785</strain>
    </source>
</reference>
<dbReference type="Proteomes" id="UP000814176">
    <property type="component" value="Unassembled WGS sequence"/>
</dbReference>
<gene>
    <name evidence="1" type="ORF">C8Q71DRAFT_821504</name>
</gene>
<name>A0ABQ8KN35_9APHY</name>
<evidence type="ECO:0000313" key="2">
    <source>
        <dbReference type="Proteomes" id="UP000814176"/>
    </source>
</evidence>
<keyword evidence="2" id="KW-1185">Reference proteome</keyword>
<dbReference type="EMBL" id="JADCUA010000006">
    <property type="protein sequence ID" value="KAH9839529.1"/>
    <property type="molecule type" value="Genomic_DNA"/>
</dbReference>
<evidence type="ECO:0000313" key="1">
    <source>
        <dbReference type="EMBL" id="KAH9839529.1"/>
    </source>
</evidence>
<organism evidence="1 2">
    <name type="scientific">Rhodofomes roseus</name>
    <dbReference type="NCBI Taxonomy" id="34475"/>
    <lineage>
        <taxon>Eukaryota</taxon>
        <taxon>Fungi</taxon>
        <taxon>Dikarya</taxon>
        <taxon>Basidiomycota</taxon>
        <taxon>Agaricomycotina</taxon>
        <taxon>Agaricomycetes</taxon>
        <taxon>Polyporales</taxon>
        <taxon>Rhodofomes</taxon>
    </lineage>
</organism>
<accession>A0ABQ8KN35</accession>